<evidence type="ECO:0000313" key="11">
    <source>
        <dbReference type="Proteomes" id="UP000675920"/>
    </source>
</evidence>
<feature type="transmembrane region" description="Helical" evidence="9">
    <location>
        <begin position="364"/>
        <end position="384"/>
    </location>
</feature>
<feature type="transmembrane region" description="Helical" evidence="9">
    <location>
        <begin position="329"/>
        <end position="352"/>
    </location>
</feature>
<feature type="transmembrane region" description="Helical" evidence="9">
    <location>
        <begin position="277"/>
        <end position="298"/>
    </location>
</feature>
<keyword evidence="4" id="KW-1003">Cell membrane</keyword>
<dbReference type="InterPro" id="IPR036259">
    <property type="entry name" value="MFS_trans_sf"/>
</dbReference>
<keyword evidence="3" id="KW-0813">Transport</keyword>
<evidence type="ECO:0000256" key="5">
    <source>
        <dbReference type="ARBA" id="ARBA00022692"/>
    </source>
</evidence>
<evidence type="ECO:0000256" key="2">
    <source>
        <dbReference type="ARBA" id="ARBA00008335"/>
    </source>
</evidence>
<feature type="transmembrane region" description="Helical" evidence="9">
    <location>
        <begin position="70"/>
        <end position="93"/>
    </location>
</feature>
<feature type="transmembrane region" description="Helical" evidence="9">
    <location>
        <begin position="36"/>
        <end position="58"/>
    </location>
</feature>
<evidence type="ECO:0000256" key="1">
    <source>
        <dbReference type="ARBA" id="ARBA00004651"/>
    </source>
</evidence>
<feature type="transmembrane region" description="Helical" evidence="9">
    <location>
        <begin position="190"/>
        <end position="210"/>
    </location>
</feature>
<dbReference type="CDD" id="cd17324">
    <property type="entry name" value="MFS_NepI_like"/>
    <property type="match status" value="1"/>
</dbReference>
<keyword evidence="5 9" id="KW-0812">Transmembrane</keyword>
<dbReference type="Pfam" id="PF07690">
    <property type="entry name" value="MFS_1"/>
    <property type="match status" value="1"/>
</dbReference>
<reference evidence="12" key="3">
    <citation type="submission" date="2025-08" db="UniProtKB">
        <authorList>
            <consortium name="RefSeq"/>
        </authorList>
    </citation>
    <scope>IDENTIFICATION</scope>
</reference>
<feature type="transmembrane region" description="Helical" evidence="9">
    <location>
        <begin position="129"/>
        <end position="149"/>
    </location>
</feature>
<dbReference type="AlphaFoldDB" id="A0A8B6X924"/>
<dbReference type="SUPFAM" id="SSF103473">
    <property type="entry name" value="MFS general substrate transporter"/>
    <property type="match status" value="1"/>
</dbReference>
<keyword evidence="7 9" id="KW-0472">Membrane</keyword>
<dbReference type="Proteomes" id="UP000675920">
    <property type="component" value="Unplaced"/>
</dbReference>
<feature type="transmembrane region" description="Helical" evidence="9">
    <location>
        <begin position="105"/>
        <end position="123"/>
    </location>
</feature>
<evidence type="ECO:0000256" key="8">
    <source>
        <dbReference type="SAM" id="MobiDB-lite"/>
    </source>
</evidence>
<reference evidence="12" key="2">
    <citation type="journal article" date="2016" name="Nat. Rev. Mol. Cell Biol.">
        <title>Understanding transport by the major facilitator superfamily (MFS): structures pave the way.</title>
        <authorList>
            <person name="Quistgaard E.M."/>
            <person name="Low C."/>
            <person name="Guettou F."/>
            <person name="Nordlund P."/>
        </authorList>
    </citation>
    <scope>NUCLEOTIDE SEQUENCE</scope>
</reference>
<dbReference type="Gene3D" id="1.20.1250.20">
    <property type="entry name" value="MFS general substrate transporter like domains"/>
    <property type="match status" value="1"/>
</dbReference>
<dbReference type="PANTHER" id="PTHR43271:SF1">
    <property type="entry name" value="INNER MEMBRANE TRANSPORT PROTEIN YNFM"/>
    <property type="match status" value="1"/>
</dbReference>
<comment type="similarity">
    <text evidence="2">Belongs to the major facilitator superfamily.</text>
</comment>
<feature type="transmembrane region" description="Helical" evidence="9">
    <location>
        <begin position="390"/>
        <end position="411"/>
    </location>
</feature>
<evidence type="ECO:0000256" key="7">
    <source>
        <dbReference type="ARBA" id="ARBA00023136"/>
    </source>
</evidence>
<keyword evidence="6 9" id="KW-1133">Transmembrane helix</keyword>
<evidence type="ECO:0000256" key="4">
    <source>
        <dbReference type="ARBA" id="ARBA00022475"/>
    </source>
</evidence>
<dbReference type="OrthoDB" id="63984at2"/>
<feature type="transmembrane region" description="Helical" evidence="9">
    <location>
        <begin position="156"/>
        <end position="178"/>
    </location>
</feature>
<dbReference type="GO" id="GO:0022857">
    <property type="term" value="F:transmembrane transporter activity"/>
    <property type="evidence" value="ECO:0007669"/>
    <property type="project" value="InterPro"/>
</dbReference>
<keyword evidence="11" id="KW-1185">Reference proteome</keyword>
<reference evidence="12" key="1">
    <citation type="journal article" date="2015" name="Annu Rev Biophys">
        <title>Structural Biology of the Major Facilitator Superfamily Transporters.</title>
        <authorList>
            <person name="Yan N."/>
        </authorList>
    </citation>
    <scope>NUCLEOTIDE SEQUENCE</scope>
</reference>
<evidence type="ECO:0000256" key="9">
    <source>
        <dbReference type="SAM" id="Phobius"/>
    </source>
</evidence>
<dbReference type="PANTHER" id="PTHR43271">
    <property type="entry name" value="BLL2771 PROTEIN"/>
    <property type="match status" value="1"/>
</dbReference>
<feature type="domain" description="Major facilitator superfamily (MFS) profile" evidence="10">
    <location>
        <begin position="32"/>
        <end position="418"/>
    </location>
</feature>
<evidence type="ECO:0000256" key="3">
    <source>
        <dbReference type="ARBA" id="ARBA00022448"/>
    </source>
</evidence>
<feature type="region of interest" description="Disordered" evidence="8">
    <location>
        <begin position="1"/>
        <end position="21"/>
    </location>
</feature>
<sequence>MTSPTATASAPAAGATPPATDAAHWTEPGSAAYRHIVAALFLAGYSTFSLLHCVQPLLPAFADSFAVSPAVASLALSMSTGALAWAILLVGAFSERWSRKRTMTVSMFGAAALTLVAALAPGWHGLLAARMAVGIVLGGVPAVAMAYLAEEIHPRGLGFAMGLYVSGTSIGGMTGRVITGLAAEAWGWRAALGLTGLLGLLAAAGFVALLPASRNFRPRPPTGPGFHLKAWGAHLATPGLAPLYAIGLLVMGSFMAVYNYAGFRLMAPPYSLNQAHIGLIFLLYLTGTVASSAAGWLADRLGRGPVMIGAVLITLAGAGLTLLVPLAGFVAGIGVLTFGFFAVHALASGWVGRLARGNKGHASALYLLAYYLGASVMGSTGGWFWMHAGWAGVTGFVAAQLLPCLACALLLHAMAKRAAKAG</sequence>
<dbReference type="InterPro" id="IPR020846">
    <property type="entry name" value="MFS_dom"/>
</dbReference>
<dbReference type="GO" id="GO:0005886">
    <property type="term" value="C:plasma membrane"/>
    <property type="evidence" value="ECO:0007669"/>
    <property type="project" value="UniProtKB-SubCell"/>
</dbReference>
<accession>A0A8B6X924</accession>
<feature type="transmembrane region" description="Helical" evidence="9">
    <location>
        <begin position="231"/>
        <end position="257"/>
    </location>
</feature>
<evidence type="ECO:0000256" key="6">
    <source>
        <dbReference type="ARBA" id="ARBA00022989"/>
    </source>
</evidence>
<name>A0A8B6X924_9BURK</name>
<dbReference type="PROSITE" id="PS50850">
    <property type="entry name" value="MFS"/>
    <property type="match status" value="1"/>
</dbReference>
<evidence type="ECO:0000259" key="10">
    <source>
        <dbReference type="PROSITE" id="PS50850"/>
    </source>
</evidence>
<dbReference type="InterPro" id="IPR011701">
    <property type="entry name" value="MFS"/>
</dbReference>
<evidence type="ECO:0000313" key="12">
    <source>
        <dbReference type="RefSeq" id="WP_051378902.1"/>
    </source>
</evidence>
<organism evidence="11 12">
    <name type="scientific">Derxia gummosa DSM 723</name>
    <dbReference type="NCBI Taxonomy" id="1121388"/>
    <lineage>
        <taxon>Bacteria</taxon>
        <taxon>Pseudomonadati</taxon>
        <taxon>Pseudomonadota</taxon>
        <taxon>Betaproteobacteria</taxon>
        <taxon>Burkholderiales</taxon>
        <taxon>Alcaligenaceae</taxon>
        <taxon>Derxia</taxon>
    </lineage>
</organism>
<protein>
    <submittedName>
        <fullName evidence="12">MFS transporter</fullName>
    </submittedName>
</protein>
<dbReference type="RefSeq" id="WP_051378902.1">
    <property type="nucleotide sequence ID" value="NZ_AXWS01000018.1"/>
</dbReference>
<comment type="subcellular location">
    <subcellularLocation>
        <location evidence="1">Cell membrane</location>
        <topology evidence="1">Multi-pass membrane protein</topology>
    </subcellularLocation>
</comment>
<proteinExistence type="inferred from homology"/>
<feature type="transmembrane region" description="Helical" evidence="9">
    <location>
        <begin position="305"/>
        <end position="323"/>
    </location>
</feature>